<evidence type="ECO:0000256" key="1">
    <source>
        <dbReference type="SAM" id="MobiDB-lite"/>
    </source>
</evidence>
<feature type="chain" id="PRO_5042288695" description="Secreted protein" evidence="2">
    <location>
        <begin position="22"/>
        <end position="151"/>
    </location>
</feature>
<dbReference type="Proteomes" id="UP001215280">
    <property type="component" value="Unassembled WGS sequence"/>
</dbReference>
<reference evidence="3" key="1">
    <citation type="submission" date="2023-03" db="EMBL/GenBank/DDBJ databases">
        <title>Massive genome expansion in bonnet fungi (Mycena s.s.) driven by repeated elements and novel gene families across ecological guilds.</title>
        <authorList>
            <consortium name="Lawrence Berkeley National Laboratory"/>
            <person name="Harder C.B."/>
            <person name="Miyauchi S."/>
            <person name="Viragh M."/>
            <person name="Kuo A."/>
            <person name="Thoen E."/>
            <person name="Andreopoulos B."/>
            <person name="Lu D."/>
            <person name="Skrede I."/>
            <person name="Drula E."/>
            <person name="Henrissat B."/>
            <person name="Morin E."/>
            <person name="Kohler A."/>
            <person name="Barry K."/>
            <person name="LaButti K."/>
            <person name="Morin E."/>
            <person name="Salamov A."/>
            <person name="Lipzen A."/>
            <person name="Mereny Z."/>
            <person name="Hegedus B."/>
            <person name="Baldrian P."/>
            <person name="Stursova M."/>
            <person name="Weitz H."/>
            <person name="Taylor A."/>
            <person name="Grigoriev I.V."/>
            <person name="Nagy L.G."/>
            <person name="Martin F."/>
            <person name="Kauserud H."/>
        </authorList>
    </citation>
    <scope>NUCLEOTIDE SEQUENCE</scope>
    <source>
        <strain evidence="3">CBHHK188m</strain>
    </source>
</reference>
<sequence length="151" mass="16307">MRWTSCAWQVTLLFYLNASSCSLGFGEVGYILNHTAVGRKEHEGKCITCMNPTNHCPPHPRCVRSSRPISLANCSPTPRARARCSGSLIRAPAVHGPISGKQRKMLGKCVGSASISPASPPPCVSSSERLPNPTPPNRLLLRNVFAALKLF</sequence>
<protein>
    <recommendedName>
        <fullName evidence="5">Secreted protein</fullName>
    </recommendedName>
</protein>
<dbReference type="EMBL" id="JARJLG010000079">
    <property type="protein sequence ID" value="KAJ7751288.1"/>
    <property type="molecule type" value="Genomic_DNA"/>
</dbReference>
<accession>A0AAD7N9C3</accession>
<evidence type="ECO:0008006" key="5">
    <source>
        <dbReference type="Google" id="ProtNLM"/>
    </source>
</evidence>
<comment type="caution">
    <text evidence="3">The sequence shown here is derived from an EMBL/GenBank/DDBJ whole genome shotgun (WGS) entry which is preliminary data.</text>
</comment>
<proteinExistence type="predicted"/>
<gene>
    <name evidence="3" type="ORF">DFH07DRAFT_532303</name>
</gene>
<feature type="region of interest" description="Disordered" evidence="1">
    <location>
        <begin position="111"/>
        <end position="136"/>
    </location>
</feature>
<evidence type="ECO:0000313" key="3">
    <source>
        <dbReference type="EMBL" id="KAJ7751288.1"/>
    </source>
</evidence>
<name>A0AAD7N9C3_9AGAR</name>
<organism evidence="3 4">
    <name type="scientific">Mycena maculata</name>
    <dbReference type="NCBI Taxonomy" id="230809"/>
    <lineage>
        <taxon>Eukaryota</taxon>
        <taxon>Fungi</taxon>
        <taxon>Dikarya</taxon>
        <taxon>Basidiomycota</taxon>
        <taxon>Agaricomycotina</taxon>
        <taxon>Agaricomycetes</taxon>
        <taxon>Agaricomycetidae</taxon>
        <taxon>Agaricales</taxon>
        <taxon>Marasmiineae</taxon>
        <taxon>Mycenaceae</taxon>
        <taxon>Mycena</taxon>
    </lineage>
</organism>
<evidence type="ECO:0000313" key="4">
    <source>
        <dbReference type="Proteomes" id="UP001215280"/>
    </source>
</evidence>
<keyword evidence="4" id="KW-1185">Reference proteome</keyword>
<keyword evidence="2" id="KW-0732">Signal</keyword>
<feature type="compositionally biased region" description="Low complexity" evidence="1">
    <location>
        <begin position="124"/>
        <end position="136"/>
    </location>
</feature>
<dbReference type="AlphaFoldDB" id="A0AAD7N9C3"/>
<evidence type="ECO:0000256" key="2">
    <source>
        <dbReference type="SAM" id="SignalP"/>
    </source>
</evidence>
<feature type="signal peptide" evidence="2">
    <location>
        <begin position="1"/>
        <end position="21"/>
    </location>
</feature>